<dbReference type="RefSeq" id="WP_071612549.1">
    <property type="nucleotide sequence ID" value="NZ_CP015756.1"/>
</dbReference>
<dbReference type="PRINTS" id="PR00127">
    <property type="entry name" value="CLPPROTEASEP"/>
</dbReference>
<organism evidence="3 4">
    <name type="scientific">Clostridium estertheticum subsp. estertheticum</name>
    <dbReference type="NCBI Taxonomy" id="1552"/>
    <lineage>
        <taxon>Bacteria</taxon>
        <taxon>Bacillati</taxon>
        <taxon>Bacillota</taxon>
        <taxon>Clostridia</taxon>
        <taxon>Eubacteriales</taxon>
        <taxon>Clostridiaceae</taxon>
        <taxon>Clostridium</taxon>
    </lineage>
</organism>
<dbReference type="SUPFAM" id="SSF52096">
    <property type="entry name" value="ClpP/crotonase"/>
    <property type="match status" value="1"/>
</dbReference>
<dbReference type="EMBL" id="CP015756">
    <property type="protein sequence ID" value="APC40258.1"/>
    <property type="molecule type" value="Genomic_DNA"/>
</dbReference>
<dbReference type="AlphaFoldDB" id="A0A1J0GFW0"/>
<accession>A0A1J0GFW0</accession>
<dbReference type="KEGG" id="ceu:A7L45_09350"/>
<evidence type="ECO:0000256" key="1">
    <source>
        <dbReference type="ARBA" id="ARBA00007039"/>
    </source>
</evidence>
<dbReference type="GO" id="GO:0051117">
    <property type="term" value="F:ATPase binding"/>
    <property type="evidence" value="ECO:0007669"/>
    <property type="project" value="TreeGrafter"/>
</dbReference>
<name>A0A1J0GFW0_9CLOT</name>
<evidence type="ECO:0000313" key="3">
    <source>
        <dbReference type="EMBL" id="APC40258.1"/>
    </source>
</evidence>
<dbReference type="InterPro" id="IPR001907">
    <property type="entry name" value="ClpP"/>
</dbReference>
<dbReference type="InterPro" id="IPR023562">
    <property type="entry name" value="ClpP/TepA"/>
</dbReference>
<evidence type="ECO:0000313" key="4">
    <source>
        <dbReference type="Proteomes" id="UP000182569"/>
    </source>
</evidence>
<keyword evidence="4" id="KW-1185">Reference proteome</keyword>
<dbReference type="InterPro" id="IPR029045">
    <property type="entry name" value="ClpP/crotonase-like_dom_sf"/>
</dbReference>
<reference evidence="4" key="1">
    <citation type="journal article" date="2016" name="Front. Microbiol.">
        <title>Complete Genome Sequence of Clostridium estertheticum DSM 8809, a Microbe Identified in Spoiled Vacuum Packed Beef.</title>
        <authorList>
            <person name="Yu Z."/>
            <person name="Gunn L."/>
            <person name="Brennan E."/>
            <person name="Reid R."/>
            <person name="Wall P.G."/>
            <person name="Gaora O.P."/>
            <person name="Hurley D."/>
            <person name="Bolton D."/>
            <person name="Fanning S."/>
        </authorList>
    </citation>
    <scope>NUCLEOTIDE SEQUENCE [LARGE SCALE GENOMIC DNA]</scope>
    <source>
        <strain evidence="4">DSM 8809</strain>
    </source>
</reference>
<dbReference type="GO" id="GO:0004252">
    <property type="term" value="F:serine-type endopeptidase activity"/>
    <property type="evidence" value="ECO:0007669"/>
    <property type="project" value="InterPro"/>
</dbReference>
<dbReference type="GO" id="GO:0006515">
    <property type="term" value="P:protein quality control for misfolded or incompletely synthesized proteins"/>
    <property type="evidence" value="ECO:0007669"/>
    <property type="project" value="TreeGrafter"/>
</dbReference>
<comment type="similarity">
    <text evidence="1 2">Belongs to the peptidase S14 family.</text>
</comment>
<dbReference type="PANTHER" id="PTHR10381:SF11">
    <property type="entry name" value="ATP-DEPENDENT CLP PROTEASE PROTEOLYTIC SUBUNIT, MITOCHONDRIAL"/>
    <property type="match status" value="1"/>
</dbReference>
<protein>
    <recommendedName>
        <fullName evidence="2">ATP-dependent Clp protease proteolytic subunit</fullName>
    </recommendedName>
</protein>
<dbReference type="Gene3D" id="3.90.226.10">
    <property type="entry name" value="2-enoyl-CoA Hydratase, Chain A, domain 1"/>
    <property type="match status" value="1"/>
</dbReference>
<gene>
    <name evidence="3" type="ORF">A7L45_09350</name>
</gene>
<dbReference type="GO" id="GO:0009368">
    <property type="term" value="C:endopeptidase Clp complex"/>
    <property type="evidence" value="ECO:0007669"/>
    <property type="project" value="TreeGrafter"/>
</dbReference>
<dbReference type="Pfam" id="PF00574">
    <property type="entry name" value="CLP_protease"/>
    <property type="match status" value="1"/>
</dbReference>
<dbReference type="GO" id="GO:0004176">
    <property type="term" value="F:ATP-dependent peptidase activity"/>
    <property type="evidence" value="ECO:0007669"/>
    <property type="project" value="InterPro"/>
</dbReference>
<dbReference type="OrthoDB" id="9806592at2"/>
<sequence length="212" mass="24400">MSANKSWDIFFDDEVKELTKMNLPDPETLDYYERTRNREIFWNFDIDDSLVDFSLMIIKWNKQDKGKSPEERTPIKIFINSNGGELPAVLNFINVIQLSKTPVYTIGLGKTYSSGGLMLLAGSKGHRYVFQDTTALIHSGSTGAMGNTDKVLDNFEFTQRQEKRVKDFIVANTNITDKLYTKNYRKDWWLMSDEIITLGLADKIVADLEEIF</sequence>
<dbReference type="PANTHER" id="PTHR10381">
    <property type="entry name" value="ATP-DEPENDENT CLP PROTEASE PROTEOLYTIC SUBUNIT"/>
    <property type="match status" value="1"/>
</dbReference>
<dbReference type="Proteomes" id="UP000182569">
    <property type="component" value="Chromosome"/>
</dbReference>
<evidence type="ECO:0000256" key="2">
    <source>
        <dbReference type="RuleBase" id="RU003567"/>
    </source>
</evidence>
<dbReference type="STRING" id="1552.A7L45_09350"/>
<proteinExistence type="inferred from homology"/>